<dbReference type="InterPro" id="IPR056906">
    <property type="entry name" value="ORF2/G2P_dom"/>
</dbReference>
<dbReference type="AlphaFoldDB" id="A0A0H5Q1E6"/>
<feature type="region of interest" description="Disordered" evidence="1">
    <location>
        <begin position="1"/>
        <end position="22"/>
    </location>
</feature>
<organism evidence="3">
    <name type="scientific">uncultured prokaryote</name>
    <dbReference type="NCBI Taxonomy" id="198431"/>
    <lineage>
        <taxon>unclassified sequences</taxon>
        <taxon>environmental samples</taxon>
    </lineage>
</organism>
<feature type="compositionally biased region" description="Pro residues" evidence="1">
    <location>
        <begin position="83"/>
        <end position="92"/>
    </location>
</feature>
<feature type="region of interest" description="Disordered" evidence="1">
    <location>
        <begin position="66"/>
        <end position="111"/>
    </location>
</feature>
<dbReference type="Pfam" id="PF23343">
    <property type="entry name" value="REP_ORF2-G2P"/>
    <property type="match status" value="1"/>
</dbReference>
<sequence>MIDQKKSPASQRRQAGGNTGDIRDCVVSVPVQLKRLHRAAKLVYYAGEYITPAELSEKLAGLAQKSRRGCRGSTPYGDASPAPVEPQTPAKPGPHEEVQFSDRHPANRLPRQYTVDGQTGEMLIGVEVRAEGARLPCRFLETTQSRVPQNLSGPHKKTALALSWNVAGLCEKYGVERVGFLTLTFADHVLDAREASRRFNSLASNVLKVRYLDYIRVLERQKSGRIHYHLLVVLPDDIRTGFDFAGVDRKDYTSANKDLRREWAFWRKTAPLYNFGRTELMPVKGSADALGQYVGKYIGKHIGQREERDKGVRLVSYSRGARMATSRFTAIDTYSWKEGWRPRLQTFVNQMNKAFSITHPHRPPMKCMGDLKFYLGPRWAYHWRDHIMSLPPADLSVPF</sequence>
<protein>
    <recommendedName>
        <fullName evidence="2">Replication-associated protein ORF2/G2P domain-containing protein</fullName>
    </recommendedName>
</protein>
<evidence type="ECO:0000256" key="1">
    <source>
        <dbReference type="SAM" id="MobiDB-lite"/>
    </source>
</evidence>
<feature type="domain" description="Replication-associated protein ORF2/G2P" evidence="2">
    <location>
        <begin position="180"/>
        <end position="301"/>
    </location>
</feature>
<evidence type="ECO:0000313" key="3">
    <source>
        <dbReference type="EMBL" id="CRY95678.1"/>
    </source>
</evidence>
<feature type="compositionally biased region" description="Basic and acidic residues" evidence="1">
    <location>
        <begin position="93"/>
        <end position="105"/>
    </location>
</feature>
<proteinExistence type="predicted"/>
<accession>A0A0H5Q1E6</accession>
<dbReference type="EMBL" id="LN853334">
    <property type="protein sequence ID" value="CRY95678.1"/>
    <property type="molecule type" value="Genomic_DNA"/>
</dbReference>
<evidence type="ECO:0000259" key="2">
    <source>
        <dbReference type="Pfam" id="PF23343"/>
    </source>
</evidence>
<reference evidence="3" key="1">
    <citation type="submission" date="2015-06" db="EMBL/GenBank/DDBJ databases">
        <authorList>
            <person name="Joergensen T."/>
        </authorList>
    </citation>
    <scope>NUCLEOTIDE SEQUENCE</scope>
    <source>
        <strain evidence="3">RGRH0717</strain>
    </source>
</reference>
<name>A0A0H5Q1E6_9ZZZZ</name>
<reference evidence="3" key="2">
    <citation type="submission" date="2015-07" db="EMBL/GenBank/DDBJ databases">
        <title>Plasmids, circular viruses and viroids from rat gut.</title>
        <authorList>
            <person name="Jorgensen T.J."/>
            <person name="Hansen M.A."/>
            <person name="Xu Z."/>
            <person name="Tabak M.A."/>
            <person name="Sorensen S.J."/>
            <person name="Hansen L.H."/>
        </authorList>
    </citation>
    <scope>NUCLEOTIDE SEQUENCE</scope>
    <source>
        <strain evidence="3">RGRH0717</strain>
    </source>
</reference>